<dbReference type="Proteomes" id="UP000193411">
    <property type="component" value="Unassembled WGS sequence"/>
</dbReference>
<keyword evidence="3" id="KW-1185">Reference proteome</keyword>
<accession>A0A1Y2HCU4</accession>
<organism evidence="2 3">
    <name type="scientific">Catenaria anguillulae PL171</name>
    <dbReference type="NCBI Taxonomy" id="765915"/>
    <lineage>
        <taxon>Eukaryota</taxon>
        <taxon>Fungi</taxon>
        <taxon>Fungi incertae sedis</taxon>
        <taxon>Blastocladiomycota</taxon>
        <taxon>Blastocladiomycetes</taxon>
        <taxon>Blastocladiales</taxon>
        <taxon>Catenariaceae</taxon>
        <taxon>Catenaria</taxon>
    </lineage>
</organism>
<evidence type="ECO:0000313" key="2">
    <source>
        <dbReference type="EMBL" id="ORZ31804.1"/>
    </source>
</evidence>
<reference evidence="2 3" key="1">
    <citation type="submission" date="2016-07" db="EMBL/GenBank/DDBJ databases">
        <title>Pervasive Adenine N6-methylation of Active Genes in Fungi.</title>
        <authorList>
            <consortium name="DOE Joint Genome Institute"/>
            <person name="Mondo S.J."/>
            <person name="Dannebaum R.O."/>
            <person name="Kuo R.C."/>
            <person name="Labutti K."/>
            <person name="Haridas S."/>
            <person name="Kuo A."/>
            <person name="Salamov A."/>
            <person name="Ahrendt S.R."/>
            <person name="Lipzen A."/>
            <person name="Sullivan W."/>
            <person name="Andreopoulos W.B."/>
            <person name="Clum A."/>
            <person name="Lindquist E."/>
            <person name="Daum C."/>
            <person name="Ramamoorthy G.K."/>
            <person name="Gryganskyi A."/>
            <person name="Culley D."/>
            <person name="Magnuson J.K."/>
            <person name="James T.Y."/>
            <person name="O'Malley M.A."/>
            <person name="Stajich J.E."/>
            <person name="Spatafora J.W."/>
            <person name="Visel A."/>
            <person name="Grigoriev I.V."/>
        </authorList>
    </citation>
    <scope>NUCLEOTIDE SEQUENCE [LARGE SCALE GENOMIC DNA]</scope>
    <source>
        <strain evidence="2 3">PL171</strain>
    </source>
</reference>
<gene>
    <name evidence="2" type="ORF">BCR44DRAFT_1441663</name>
</gene>
<evidence type="ECO:0000256" key="1">
    <source>
        <dbReference type="SAM" id="Phobius"/>
    </source>
</evidence>
<sequence length="212" mass="23513">MMLFRHANRHVRHRQPFPAQSFGAGFEPRRVTLIHHPLDCLARPIKEPRGHLCAPHRVEHPAQVRVRNATRGHHLVHAIGNRRRRQARVCQCRIIVRVRECVNERKACPDEQVSVVQLGRKLVVLVLILVPVVAVLVGGGRTQRAREGKHGALDGLARIAHGSCGVCKVAQDGGPSSHERGRVGGKVARRVPGVVDESQQRVQEGCGDWFGI</sequence>
<evidence type="ECO:0000313" key="3">
    <source>
        <dbReference type="Proteomes" id="UP000193411"/>
    </source>
</evidence>
<protein>
    <submittedName>
        <fullName evidence="2">Uncharacterized protein</fullName>
    </submittedName>
</protein>
<keyword evidence="1" id="KW-0812">Transmembrane</keyword>
<feature type="transmembrane region" description="Helical" evidence="1">
    <location>
        <begin position="122"/>
        <end position="140"/>
    </location>
</feature>
<dbReference type="AlphaFoldDB" id="A0A1Y2HCU4"/>
<comment type="caution">
    <text evidence="2">The sequence shown here is derived from an EMBL/GenBank/DDBJ whole genome shotgun (WGS) entry which is preliminary data.</text>
</comment>
<dbReference type="EMBL" id="MCFL01000055">
    <property type="protein sequence ID" value="ORZ31804.1"/>
    <property type="molecule type" value="Genomic_DNA"/>
</dbReference>
<name>A0A1Y2HCU4_9FUNG</name>
<keyword evidence="1" id="KW-0472">Membrane</keyword>
<keyword evidence="1" id="KW-1133">Transmembrane helix</keyword>
<proteinExistence type="predicted"/>